<evidence type="ECO:0000256" key="1">
    <source>
        <dbReference type="SAM" id="Phobius"/>
    </source>
</evidence>
<sequence>MKLLKTKVWHWRDIWLLKWCAFLFGIAAGAYFHQCVIKYAWVIIIVALLFALRPAAAYWKD</sequence>
<name>A0A1T4NP10_9BACT</name>
<dbReference type="OrthoDB" id="5398165at2"/>
<keyword evidence="1" id="KW-0812">Transmembrane</keyword>
<keyword evidence="1" id="KW-1133">Transmembrane helix</keyword>
<protein>
    <submittedName>
        <fullName evidence="2">Uncharacterized protein</fullName>
    </submittedName>
</protein>
<evidence type="ECO:0000313" key="2">
    <source>
        <dbReference type="EMBL" id="SJZ80518.1"/>
    </source>
</evidence>
<organism evidence="2 3">
    <name type="scientific">Trichlorobacter thiogenes</name>
    <dbReference type="NCBI Taxonomy" id="115783"/>
    <lineage>
        <taxon>Bacteria</taxon>
        <taxon>Pseudomonadati</taxon>
        <taxon>Thermodesulfobacteriota</taxon>
        <taxon>Desulfuromonadia</taxon>
        <taxon>Geobacterales</taxon>
        <taxon>Geobacteraceae</taxon>
        <taxon>Trichlorobacter</taxon>
    </lineage>
</organism>
<feature type="transmembrane region" description="Helical" evidence="1">
    <location>
        <begin position="39"/>
        <end position="59"/>
    </location>
</feature>
<keyword evidence="1" id="KW-0472">Membrane</keyword>
<reference evidence="3" key="1">
    <citation type="submission" date="2017-02" db="EMBL/GenBank/DDBJ databases">
        <authorList>
            <person name="Varghese N."/>
            <person name="Submissions S."/>
        </authorList>
    </citation>
    <scope>NUCLEOTIDE SEQUENCE [LARGE SCALE GENOMIC DNA]</scope>
    <source>
        <strain evidence="3">ATCC BAA-34</strain>
    </source>
</reference>
<dbReference type="STRING" id="115783.SAMN02745119_01697"/>
<proteinExistence type="predicted"/>
<dbReference type="Proteomes" id="UP000190102">
    <property type="component" value="Unassembled WGS sequence"/>
</dbReference>
<dbReference type="EMBL" id="FUWR01000007">
    <property type="protein sequence ID" value="SJZ80518.1"/>
    <property type="molecule type" value="Genomic_DNA"/>
</dbReference>
<evidence type="ECO:0000313" key="3">
    <source>
        <dbReference type="Proteomes" id="UP000190102"/>
    </source>
</evidence>
<accession>A0A1T4NP10</accession>
<dbReference type="RefSeq" id="WP_078789991.1">
    <property type="nucleotide sequence ID" value="NZ_FUWR01000007.1"/>
</dbReference>
<keyword evidence="3" id="KW-1185">Reference proteome</keyword>
<feature type="transmembrane region" description="Helical" evidence="1">
    <location>
        <begin position="15"/>
        <end position="33"/>
    </location>
</feature>
<gene>
    <name evidence="2" type="ORF">SAMN02745119_01697</name>
</gene>
<dbReference type="AlphaFoldDB" id="A0A1T4NP10"/>